<proteinExistence type="predicted"/>
<keyword evidence="3" id="KW-1185">Reference proteome</keyword>
<dbReference type="EMBL" id="MU826360">
    <property type="protein sequence ID" value="KAJ7379022.1"/>
    <property type="molecule type" value="Genomic_DNA"/>
</dbReference>
<evidence type="ECO:0000313" key="2">
    <source>
        <dbReference type="EMBL" id="KAJ7379022.1"/>
    </source>
</evidence>
<dbReference type="AlphaFoldDB" id="A0A9W9ZC86"/>
<gene>
    <name evidence="2" type="ORF">OS493_018816</name>
</gene>
<reference evidence="2" key="1">
    <citation type="submission" date="2023-01" db="EMBL/GenBank/DDBJ databases">
        <title>Genome assembly of the deep-sea coral Lophelia pertusa.</title>
        <authorList>
            <person name="Herrera S."/>
            <person name="Cordes E."/>
        </authorList>
    </citation>
    <scope>NUCLEOTIDE SEQUENCE</scope>
    <source>
        <strain evidence="2">USNM1676648</strain>
        <tissue evidence="2">Polyp</tissue>
    </source>
</reference>
<evidence type="ECO:0000313" key="3">
    <source>
        <dbReference type="Proteomes" id="UP001163046"/>
    </source>
</evidence>
<dbReference type="Proteomes" id="UP001163046">
    <property type="component" value="Unassembled WGS sequence"/>
</dbReference>
<accession>A0A9W9ZC86</accession>
<protein>
    <recommendedName>
        <fullName evidence="4">Secreted protein</fullName>
    </recommendedName>
</protein>
<name>A0A9W9ZC86_9CNID</name>
<comment type="caution">
    <text evidence="2">The sequence shown here is derived from an EMBL/GenBank/DDBJ whole genome shotgun (WGS) entry which is preliminary data.</text>
</comment>
<evidence type="ECO:0008006" key="4">
    <source>
        <dbReference type="Google" id="ProtNLM"/>
    </source>
</evidence>
<feature type="signal peptide" evidence="1">
    <location>
        <begin position="1"/>
        <end position="19"/>
    </location>
</feature>
<sequence>MGLKAVFFLIFWLIKSTIGANETCSETKCKLIIDGNDISAEFRSKSSEHGVRMVYLHLNVGNKSYNPLQSHDRFFPNRWTWARDVGEPMLSFSYQYQVLSLGLLKNQVRTMKVALNDEPRGCLANLTSSCKDLVVSRTLLEKVTHDSNSLLHSEDVVCVSVVQREMDWLTAWYYGNVEYRCCKKEKQENGTVMQCDLPIKEDKWLSLFYHELTIAAAVFLSGKIPDLILKRESFTGWSKIRKEQEIKEAVDAWCIQVDINANTQEIFISQAIFV</sequence>
<evidence type="ECO:0000256" key="1">
    <source>
        <dbReference type="SAM" id="SignalP"/>
    </source>
</evidence>
<organism evidence="2 3">
    <name type="scientific">Desmophyllum pertusum</name>
    <dbReference type="NCBI Taxonomy" id="174260"/>
    <lineage>
        <taxon>Eukaryota</taxon>
        <taxon>Metazoa</taxon>
        <taxon>Cnidaria</taxon>
        <taxon>Anthozoa</taxon>
        <taxon>Hexacorallia</taxon>
        <taxon>Scleractinia</taxon>
        <taxon>Caryophylliina</taxon>
        <taxon>Caryophylliidae</taxon>
        <taxon>Desmophyllum</taxon>
    </lineage>
</organism>
<feature type="chain" id="PRO_5040764093" description="Secreted protein" evidence="1">
    <location>
        <begin position="20"/>
        <end position="274"/>
    </location>
</feature>
<keyword evidence="1" id="KW-0732">Signal</keyword>
<dbReference type="OrthoDB" id="5977322at2759"/>